<evidence type="ECO:0000256" key="7">
    <source>
        <dbReference type="ARBA" id="ARBA00022553"/>
    </source>
</evidence>
<dbReference type="Gene3D" id="3.30.200.20">
    <property type="entry name" value="Phosphorylase Kinase, domain 1"/>
    <property type="match status" value="1"/>
</dbReference>
<evidence type="ECO:0000256" key="19">
    <source>
        <dbReference type="ARBA" id="ARBA00023180"/>
    </source>
</evidence>
<evidence type="ECO:0000256" key="3">
    <source>
        <dbReference type="ARBA" id="ARBA00008684"/>
    </source>
</evidence>
<evidence type="ECO:0000256" key="16">
    <source>
        <dbReference type="ARBA" id="ARBA00022989"/>
    </source>
</evidence>
<evidence type="ECO:0000256" key="15">
    <source>
        <dbReference type="ARBA" id="ARBA00022840"/>
    </source>
</evidence>
<evidence type="ECO:0000256" key="23">
    <source>
        <dbReference type="ARBA" id="ARBA00056628"/>
    </source>
</evidence>
<evidence type="ECO:0000256" key="8">
    <source>
        <dbReference type="ARBA" id="ARBA00022614"/>
    </source>
</evidence>
<comment type="function">
    <text evidence="22">Receptor kinase that detects X.oryzae pv. oryzae protein Ax21 to promote innate immunity. Following X.oryzae pv. oryzae protein Ax21 detection, undergoes cleavage, releasing the processed protein kinase Xa21 chain.</text>
</comment>
<evidence type="ECO:0000256" key="11">
    <source>
        <dbReference type="ARBA" id="ARBA00022729"/>
    </source>
</evidence>
<evidence type="ECO:0000256" key="22">
    <source>
        <dbReference type="ARBA" id="ARBA00054320"/>
    </source>
</evidence>
<dbReference type="SMART" id="SM00220">
    <property type="entry name" value="S_TKc"/>
    <property type="match status" value="1"/>
</dbReference>
<comment type="subcellular location">
    <subcellularLocation>
        <location evidence="1">Cell membrane</location>
        <topology evidence="1">Single-pass membrane protein</topology>
    </subcellularLocation>
    <subcellularLocation>
        <location evidence="2">Endoplasmic reticulum membrane</location>
        <topology evidence="2">Single-pass membrane protein</topology>
    </subcellularLocation>
</comment>
<evidence type="ECO:0000256" key="4">
    <source>
        <dbReference type="ARBA" id="ARBA00012513"/>
    </source>
</evidence>
<dbReference type="SUPFAM" id="SSF56112">
    <property type="entry name" value="Protein kinase-like (PK-like)"/>
    <property type="match status" value="1"/>
</dbReference>
<dbReference type="FunFam" id="3.80.10.10:FF:000095">
    <property type="entry name" value="LRR receptor-like serine/threonine-protein kinase GSO1"/>
    <property type="match status" value="1"/>
</dbReference>
<dbReference type="InterPro" id="IPR032675">
    <property type="entry name" value="LRR_dom_sf"/>
</dbReference>
<evidence type="ECO:0000256" key="13">
    <source>
        <dbReference type="ARBA" id="ARBA00022741"/>
    </source>
</evidence>
<gene>
    <name evidence="30" type="ORF">SHCRBa_146_G08_R_400</name>
</gene>
<dbReference type="GO" id="GO:0004674">
    <property type="term" value="F:protein serine/threonine kinase activity"/>
    <property type="evidence" value="ECO:0007669"/>
    <property type="project" value="UniProtKB-KW"/>
</dbReference>
<reference evidence="30" key="1">
    <citation type="submission" date="2013-05" db="EMBL/GenBank/DDBJ databases">
        <title>Building the sugarcane genome for biotechnology and identifying evolutionary trends.</title>
        <authorList>
            <person name="De Setta N."/>
            <person name="Monteiro-Vitorello C.B."/>
            <person name="Metcalfe C.J."/>
            <person name="Cruz G.M.Q."/>
            <person name="Del Bem L.E."/>
            <person name="Vicentini R."/>
            <person name="Nogueira F.T.S."/>
            <person name="Campos R.A."/>
            <person name="Nunes S.L."/>
            <person name="Turrini P.C.G."/>
            <person name="Vieira A.P."/>
            <person name="Cruz E.A.O."/>
            <person name="Correa T.C.S."/>
            <person name="Hotta C.T."/>
            <person name="de Mello-Varani A."/>
            <person name="Vautrin S."/>
            <person name="Trindade A.S."/>
            <person name="Vilela M.M."/>
            <person name="Horta C.L."/>
            <person name="Sato P.M."/>
            <person name="de Andrade R.F."/>
            <person name="Nishiyama M.Y."/>
            <person name="Cardoso-Silva C.B."/>
            <person name="Scortecci K.C."/>
            <person name="Garcia A.A.F."/>
            <person name="Carneiro M.S."/>
            <person name="Kim C."/>
            <person name="Paterson A.H."/>
            <person name="Berges H."/>
            <person name="D'Hont A."/>
            <person name="de-Souza A.P."/>
            <person name="Souza G.M."/>
            <person name="Vincentz M."/>
            <person name="Kitajima J.P."/>
            <person name="Van Sluys M.-A."/>
        </authorList>
    </citation>
    <scope>NUCLEOTIDE SEQUENCE</scope>
</reference>
<keyword evidence="16 27" id="KW-1133">Transmembrane helix</keyword>
<dbReference type="InterPro" id="IPR001611">
    <property type="entry name" value="Leu-rich_rpt"/>
</dbReference>
<keyword evidence="15 25" id="KW-0067">ATP-binding</keyword>
<keyword evidence="9" id="KW-0808">Transferase</keyword>
<evidence type="ECO:0000256" key="14">
    <source>
        <dbReference type="ARBA" id="ARBA00022777"/>
    </source>
</evidence>
<keyword evidence="13 25" id="KW-0547">Nucleotide-binding</keyword>
<feature type="signal peptide" evidence="28">
    <location>
        <begin position="1"/>
        <end position="18"/>
    </location>
</feature>
<feature type="chain" id="PRO_5001578562" description="Receptor kinase-like protein Xa21" evidence="28">
    <location>
        <begin position="19"/>
        <end position="912"/>
    </location>
</feature>
<evidence type="ECO:0000256" key="10">
    <source>
        <dbReference type="ARBA" id="ARBA00022692"/>
    </source>
</evidence>
<dbReference type="InterPro" id="IPR013210">
    <property type="entry name" value="LRR_N_plant-typ"/>
</dbReference>
<evidence type="ECO:0000256" key="18">
    <source>
        <dbReference type="ARBA" id="ARBA00023170"/>
    </source>
</evidence>
<dbReference type="InterPro" id="IPR051809">
    <property type="entry name" value="Plant_receptor-like_S/T_kinase"/>
</dbReference>
<dbReference type="PROSITE" id="PS00108">
    <property type="entry name" value="PROTEIN_KINASE_ST"/>
    <property type="match status" value="1"/>
</dbReference>
<dbReference type="PROSITE" id="PS50011">
    <property type="entry name" value="PROTEIN_KINASE_DOM"/>
    <property type="match status" value="1"/>
</dbReference>
<dbReference type="Gene3D" id="1.10.510.10">
    <property type="entry name" value="Transferase(Phosphotransferase) domain 1"/>
    <property type="match status" value="1"/>
</dbReference>
<keyword evidence="8" id="KW-0433">Leucine-rich repeat</keyword>
<evidence type="ECO:0000256" key="17">
    <source>
        <dbReference type="ARBA" id="ARBA00023136"/>
    </source>
</evidence>
<accession>A0A059Q187</accession>
<evidence type="ECO:0000259" key="29">
    <source>
        <dbReference type="PROSITE" id="PS50011"/>
    </source>
</evidence>
<name>A0A059Q187_9POAL</name>
<keyword evidence="12" id="KW-0677">Repeat</keyword>
<evidence type="ECO:0000256" key="24">
    <source>
        <dbReference type="ARBA" id="ARBA00072040"/>
    </source>
</evidence>
<dbReference type="PROSITE" id="PS51450">
    <property type="entry name" value="LRR"/>
    <property type="match status" value="1"/>
</dbReference>
<organism evidence="30">
    <name type="scientific">Saccharum hybrid cultivar R570</name>
    <dbReference type="NCBI Taxonomy" id="131158"/>
    <lineage>
        <taxon>Eukaryota</taxon>
        <taxon>Viridiplantae</taxon>
        <taxon>Streptophyta</taxon>
        <taxon>Embryophyta</taxon>
        <taxon>Tracheophyta</taxon>
        <taxon>Spermatophyta</taxon>
        <taxon>Magnoliopsida</taxon>
        <taxon>Liliopsida</taxon>
        <taxon>Poales</taxon>
        <taxon>Poaceae</taxon>
        <taxon>PACMAD clade</taxon>
        <taxon>Panicoideae</taxon>
        <taxon>Andropogonodae</taxon>
        <taxon>Andropogoneae</taxon>
        <taxon>Saccharinae</taxon>
        <taxon>Saccharum</taxon>
        <taxon>Saccharum officinarum species complex</taxon>
    </lineage>
</organism>
<evidence type="ECO:0000256" key="12">
    <source>
        <dbReference type="ARBA" id="ARBA00022737"/>
    </source>
</evidence>
<evidence type="ECO:0000256" key="9">
    <source>
        <dbReference type="ARBA" id="ARBA00022679"/>
    </source>
</evidence>
<dbReference type="GO" id="GO:0005524">
    <property type="term" value="F:ATP binding"/>
    <property type="evidence" value="ECO:0007669"/>
    <property type="project" value="UniProtKB-UniRule"/>
</dbReference>
<keyword evidence="7" id="KW-0597">Phosphoprotein</keyword>
<dbReference type="PRINTS" id="PR00019">
    <property type="entry name" value="LEURICHRPT"/>
</dbReference>
<dbReference type="InterPro" id="IPR003591">
    <property type="entry name" value="Leu-rich_rpt_typical-subtyp"/>
</dbReference>
<dbReference type="Pfam" id="PF08263">
    <property type="entry name" value="LRRNT_2"/>
    <property type="match status" value="1"/>
</dbReference>
<proteinExistence type="inferred from homology"/>
<dbReference type="EC" id="2.7.11.1" evidence="4"/>
<dbReference type="SUPFAM" id="SSF52058">
    <property type="entry name" value="L domain-like"/>
    <property type="match status" value="2"/>
</dbReference>
<dbReference type="PANTHER" id="PTHR27008:SF542">
    <property type="entry name" value="OS02G0635600 PROTEIN"/>
    <property type="match status" value="1"/>
</dbReference>
<keyword evidence="10 27" id="KW-0812">Transmembrane</keyword>
<evidence type="ECO:0000256" key="2">
    <source>
        <dbReference type="ARBA" id="ARBA00004389"/>
    </source>
</evidence>
<feature type="region of interest" description="Disordered" evidence="26">
    <location>
        <begin position="18"/>
        <end position="38"/>
    </location>
</feature>
<dbReference type="SMART" id="SM00369">
    <property type="entry name" value="LRR_TYP"/>
    <property type="match status" value="5"/>
</dbReference>
<evidence type="ECO:0000313" key="30">
    <source>
        <dbReference type="EMBL" id="AGT17098.1"/>
    </source>
</evidence>
<dbReference type="FunFam" id="3.30.200.20:FF:000432">
    <property type="entry name" value="LRR receptor-like serine/threonine-protein kinase EFR"/>
    <property type="match status" value="1"/>
</dbReference>
<dbReference type="InterPro" id="IPR000719">
    <property type="entry name" value="Prot_kinase_dom"/>
</dbReference>
<keyword evidence="14" id="KW-0418">Kinase</keyword>
<comment type="catalytic activity">
    <reaction evidence="20">
        <text>L-threonyl-[protein] + ATP = O-phospho-L-threonyl-[protein] + ADP + H(+)</text>
        <dbReference type="Rhea" id="RHEA:46608"/>
        <dbReference type="Rhea" id="RHEA-COMP:11060"/>
        <dbReference type="Rhea" id="RHEA-COMP:11605"/>
        <dbReference type="ChEBI" id="CHEBI:15378"/>
        <dbReference type="ChEBI" id="CHEBI:30013"/>
        <dbReference type="ChEBI" id="CHEBI:30616"/>
        <dbReference type="ChEBI" id="CHEBI:61977"/>
        <dbReference type="ChEBI" id="CHEBI:456216"/>
        <dbReference type="EC" id="2.7.11.1"/>
    </reaction>
</comment>
<evidence type="ECO:0000256" key="26">
    <source>
        <dbReference type="SAM" id="MobiDB-lite"/>
    </source>
</evidence>
<evidence type="ECO:0000256" key="21">
    <source>
        <dbReference type="ARBA" id="ARBA00048679"/>
    </source>
</evidence>
<comment type="similarity">
    <text evidence="3">Belongs to the protein kinase superfamily. Ser/Thr protein kinase family.</text>
</comment>
<feature type="compositionally biased region" description="Gly residues" evidence="26">
    <location>
        <begin position="28"/>
        <end position="38"/>
    </location>
</feature>
<keyword evidence="11 28" id="KW-0732">Signal</keyword>
<dbReference type="Pfam" id="PF07714">
    <property type="entry name" value="PK_Tyr_Ser-Thr"/>
    <property type="match status" value="1"/>
</dbReference>
<dbReference type="PROSITE" id="PS00107">
    <property type="entry name" value="PROTEIN_KINASE_ATP"/>
    <property type="match status" value="1"/>
</dbReference>
<evidence type="ECO:0000256" key="25">
    <source>
        <dbReference type="PROSITE-ProRule" id="PRU10141"/>
    </source>
</evidence>
<feature type="binding site" evidence="25">
    <location>
        <position position="674"/>
    </location>
    <ligand>
        <name>ATP</name>
        <dbReference type="ChEBI" id="CHEBI:30616"/>
    </ligand>
</feature>
<keyword evidence="18" id="KW-0675">Receptor</keyword>
<evidence type="ECO:0000256" key="20">
    <source>
        <dbReference type="ARBA" id="ARBA00047899"/>
    </source>
</evidence>
<keyword evidence="19" id="KW-0325">Glycoprotein</keyword>
<feature type="domain" description="Protein kinase" evidence="29">
    <location>
        <begin position="641"/>
        <end position="912"/>
    </location>
</feature>
<evidence type="ECO:0000256" key="6">
    <source>
        <dbReference type="ARBA" id="ARBA00022527"/>
    </source>
</evidence>
<dbReference type="GO" id="GO:0005789">
    <property type="term" value="C:endoplasmic reticulum membrane"/>
    <property type="evidence" value="ECO:0007669"/>
    <property type="project" value="UniProtKB-SubCell"/>
</dbReference>
<comment type="catalytic activity">
    <reaction evidence="21">
        <text>L-seryl-[protein] + ATP = O-phospho-L-seryl-[protein] + ADP + H(+)</text>
        <dbReference type="Rhea" id="RHEA:17989"/>
        <dbReference type="Rhea" id="RHEA-COMP:9863"/>
        <dbReference type="Rhea" id="RHEA-COMP:11604"/>
        <dbReference type="ChEBI" id="CHEBI:15378"/>
        <dbReference type="ChEBI" id="CHEBI:29999"/>
        <dbReference type="ChEBI" id="CHEBI:30616"/>
        <dbReference type="ChEBI" id="CHEBI:83421"/>
        <dbReference type="ChEBI" id="CHEBI:456216"/>
        <dbReference type="EC" id="2.7.11.1"/>
    </reaction>
</comment>
<evidence type="ECO:0000256" key="5">
    <source>
        <dbReference type="ARBA" id="ARBA00022475"/>
    </source>
</evidence>
<dbReference type="AlphaFoldDB" id="A0A059Q187"/>
<keyword evidence="5" id="KW-1003">Cell membrane</keyword>
<protein>
    <recommendedName>
        <fullName evidence="24">Receptor kinase-like protein Xa21</fullName>
        <ecNumber evidence="4">2.7.11.1</ecNumber>
    </recommendedName>
</protein>
<evidence type="ECO:0000256" key="27">
    <source>
        <dbReference type="SAM" id="Phobius"/>
    </source>
</evidence>
<dbReference type="EMBL" id="KF184717">
    <property type="protein sequence ID" value="AGT17098.1"/>
    <property type="molecule type" value="Genomic_DNA"/>
</dbReference>
<dbReference type="Pfam" id="PF00560">
    <property type="entry name" value="LRR_1"/>
    <property type="match status" value="7"/>
</dbReference>
<sequence length="912" mass="98335">MYIVACLLVLLLRSSAAAVSPPPQQGPAGRGYGNSGGGASTDELSLLSVRSALSDPSGSLASWNASTRMCTWRGVTCSRRHPGRIVALSISSLGLGGRVSPFLGNLSLLRTLDLSNNDLAGRIPPELGRLRRLRELNLSINSLEGGIPAALGTCAQLTMVSLVANHLDGEIPAEVLGSLQNLALLDLHNNDLSGEIPPSVANLSSLQGLSFTRNSLSGAIPPCLGRLSNLSILQLDFNNLSGSIPETQWNLSSLTALSMVGNNLTGTIPLSIVNASNLVSFQAEYNYLSGTLPSDLGRLQALQWLVLLSNSIQVNEPRDWNFMTALTNCSQLLNLQLDSNNFVGELPSSVSNLSTTLQTFALSGNRISGVLPSSLGMIANLQYLSLSHNDFWELPTTLGNLKSLLEFDLCRNKLTGSIPANPLQIPSLTHELDLSHNHLEGPILPEIRNMKSVSIFHAESNRLSGEIPSTLGECQLLQNLHLQNNFLRGTLPNSLIGLKNLEILDLSKNSLSGQIPKFLGNITTLIYLNISFNNFTCEVPTFGVFSNASAFSIHGNPKLCGGIFDLHLPPCSSELSKKKAKKIPVTPIIVSVIAMISVLSFIYIYLTWNKKRLTRRNPSTAPMQSHPLITYTQLAKATDSFSTANLLGAGTFGTVYKGNLAGHSEESASFIAVKVLKLQAPGAVKSFIAECEVMRNIRHQNLVKTITACSSIDLKGEDIKAIVFEFMPNGNLEGWLHPSADVELGERHLSLLQRVNILFDVAYALEYLHFSGPTPIVHCDLKPSNVLLDIDMVAHVGDFGLAKILAEGCSSFQPSMSSVGFRGTIGYAPPEYGAGSIVSTHGDTYSYGILVLEMITGRRPTDNTFEGTSGIHKYVEMAMNNKMPSSRISTREVIKELNVIKNALAYGERSGR</sequence>
<dbReference type="InterPro" id="IPR001245">
    <property type="entry name" value="Ser-Thr/Tyr_kinase_cat_dom"/>
</dbReference>
<keyword evidence="6" id="KW-0723">Serine/threonine-protein kinase</keyword>
<evidence type="ECO:0000256" key="1">
    <source>
        <dbReference type="ARBA" id="ARBA00004162"/>
    </source>
</evidence>
<dbReference type="InterPro" id="IPR011009">
    <property type="entry name" value="Kinase-like_dom_sf"/>
</dbReference>
<keyword evidence="17 27" id="KW-0472">Membrane</keyword>
<feature type="transmembrane region" description="Helical" evidence="27">
    <location>
        <begin position="585"/>
        <end position="606"/>
    </location>
</feature>
<dbReference type="GO" id="GO:0005886">
    <property type="term" value="C:plasma membrane"/>
    <property type="evidence" value="ECO:0007669"/>
    <property type="project" value="UniProtKB-SubCell"/>
</dbReference>
<dbReference type="FunFam" id="1.10.510.10:FF:000358">
    <property type="entry name" value="Putative leucine-rich repeat receptor-like serine/threonine-protein kinase"/>
    <property type="match status" value="1"/>
</dbReference>
<dbReference type="InterPro" id="IPR008271">
    <property type="entry name" value="Ser/Thr_kinase_AS"/>
</dbReference>
<dbReference type="Gene3D" id="3.80.10.10">
    <property type="entry name" value="Ribonuclease Inhibitor"/>
    <property type="match status" value="4"/>
</dbReference>
<evidence type="ECO:0000256" key="28">
    <source>
        <dbReference type="SAM" id="SignalP"/>
    </source>
</evidence>
<comment type="function">
    <text evidence="23">The processed protein kinase Xa21 chain released by protein cleavage after X.oryzae pv. oryzae protein Ax21 detection translocates into the nucleus where it can bind and regulate WRKY62, a transcription factor. Confers resistance to the bacterial pathogen X.oryzae pv. oryzae (Xoo).</text>
</comment>
<dbReference type="InterPro" id="IPR017441">
    <property type="entry name" value="Protein_kinase_ATP_BS"/>
</dbReference>
<dbReference type="PANTHER" id="PTHR27008">
    <property type="entry name" value="OS04G0122200 PROTEIN"/>
    <property type="match status" value="1"/>
</dbReference>
<dbReference type="FunFam" id="3.80.10.10:FF:000317">
    <property type="entry name" value="Inactive leucine-rich repeat receptor-like protein kinase"/>
    <property type="match status" value="1"/>
</dbReference>